<proteinExistence type="predicted"/>
<dbReference type="CDD" id="cd01004">
    <property type="entry name" value="PBP2_MidA_like"/>
    <property type="match status" value="1"/>
</dbReference>
<keyword evidence="1 2" id="KW-0732">Signal</keyword>
<evidence type="ECO:0000256" key="2">
    <source>
        <dbReference type="SAM" id="SignalP"/>
    </source>
</evidence>
<dbReference type="Gene3D" id="3.40.190.10">
    <property type="entry name" value="Periplasmic binding protein-like II"/>
    <property type="match status" value="2"/>
</dbReference>
<protein>
    <submittedName>
        <fullName evidence="4">ABC transporter substrate-binding protein</fullName>
    </submittedName>
</protein>
<dbReference type="AlphaFoldDB" id="A0A094ZG13"/>
<dbReference type="STRING" id="104102.AtDm6_2780"/>
<dbReference type="SMART" id="SM00062">
    <property type="entry name" value="PBPb"/>
    <property type="match status" value="1"/>
</dbReference>
<dbReference type="SUPFAM" id="SSF53850">
    <property type="entry name" value="Periplasmic binding protein-like II"/>
    <property type="match status" value="1"/>
</dbReference>
<evidence type="ECO:0000256" key="1">
    <source>
        <dbReference type="ARBA" id="ARBA00022729"/>
    </source>
</evidence>
<dbReference type="PATRIC" id="fig|104102.7.peg.2745"/>
<name>A0A094ZG13_9PROT</name>
<comment type="caution">
    <text evidence="4">The sequence shown here is derived from an EMBL/GenBank/DDBJ whole genome shotgun (WGS) entry which is preliminary data.</text>
</comment>
<dbReference type="GeneID" id="89479150"/>
<evidence type="ECO:0000313" key="4">
    <source>
        <dbReference type="EMBL" id="KGB21546.1"/>
    </source>
</evidence>
<dbReference type="Proteomes" id="UP000029448">
    <property type="component" value="Unassembled WGS sequence"/>
</dbReference>
<organism evidence="4 5">
    <name type="scientific">Acetobacter tropicalis</name>
    <dbReference type="NCBI Taxonomy" id="104102"/>
    <lineage>
        <taxon>Bacteria</taxon>
        <taxon>Pseudomonadati</taxon>
        <taxon>Pseudomonadota</taxon>
        <taxon>Alphaproteobacteria</taxon>
        <taxon>Acetobacterales</taxon>
        <taxon>Acetobacteraceae</taxon>
        <taxon>Acetobacter</taxon>
    </lineage>
</organism>
<feature type="chain" id="PRO_5001904240" evidence="2">
    <location>
        <begin position="26"/>
        <end position="267"/>
    </location>
</feature>
<gene>
    <name evidence="4" type="ORF">AtDm6_2780</name>
</gene>
<dbReference type="PANTHER" id="PTHR35936">
    <property type="entry name" value="MEMBRANE-BOUND LYTIC MUREIN TRANSGLYCOSYLASE F"/>
    <property type="match status" value="1"/>
</dbReference>
<accession>A0A094ZG13</accession>
<dbReference type="PANTHER" id="PTHR35936:SF17">
    <property type="entry name" value="ARGININE-BINDING EXTRACELLULAR PROTEIN ARTP"/>
    <property type="match status" value="1"/>
</dbReference>
<keyword evidence="5" id="KW-1185">Reference proteome</keyword>
<evidence type="ECO:0000259" key="3">
    <source>
        <dbReference type="SMART" id="SM00062"/>
    </source>
</evidence>
<reference evidence="4 5" key="1">
    <citation type="submission" date="2014-06" db="EMBL/GenBank/DDBJ databases">
        <title>Functional and comparative genomic analyses of the Drosophila gut microbiota identify candidate symbiosis factors.</title>
        <authorList>
            <person name="Newell P.D."/>
            <person name="Chaston J.M."/>
            <person name="Douglas A.E."/>
        </authorList>
    </citation>
    <scope>NUCLEOTIDE SEQUENCE [LARGE SCALE GENOMIC DNA]</scope>
    <source>
        <strain evidence="4 5">DmCS_006</strain>
    </source>
</reference>
<sequence>MKTAIRNTLGSLALLIASLSPAAHAAEVLRIAVNPIYPPLEFRDPVTDTLIGFDIDFGTALATRMGMTVEWVETSFPQMIPSVQSGRTDVILSGFSDLPKRRSLLNFIPYLWSGAQVLVRADDSVATAQDLCGKTIAASRATSFPLMIQDWSKKNCTAKHLPAMSFYPSESGADARIQLLQGRVAAMVQGRETVGYFMKMTNNAFRQLGSPLSHMTLAIAFPKNAQSLEQKMQNAFARMKVDGSYATLLEKWSLSKDAIETAEGASP</sequence>
<dbReference type="RefSeq" id="WP_035381597.1">
    <property type="nucleotide sequence ID" value="NZ_JACAOJ010000006.1"/>
</dbReference>
<dbReference type="InterPro" id="IPR001638">
    <property type="entry name" value="Solute-binding_3/MltF_N"/>
</dbReference>
<evidence type="ECO:0000313" key="5">
    <source>
        <dbReference type="Proteomes" id="UP000029448"/>
    </source>
</evidence>
<feature type="domain" description="Solute-binding protein family 3/N-terminal" evidence="3">
    <location>
        <begin position="28"/>
        <end position="256"/>
    </location>
</feature>
<dbReference type="Pfam" id="PF00497">
    <property type="entry name" value="SBP_bac_3"/>
    <property type="match status" value="1"/>
</dbReference>
<dbReference type="EMBL" id="JOKM01000098">
    <property type="protein sequence ID" value="KGB21546.1"/>
    <property type="molecule type" value="Genomic_DNA"/>
</dbReference>
<feature type="signal peptide" evidence="2">
    <location>
        <begin position="1"/>
        <end position="25"/>
    </location>
</feature>